<name>A0ABW0K3T9_9BACL</name>
<feature type="transmembrane region" description="Helical" evidence="1">
    <location>
        <begin position="179"/>
        <end position="199"/>
    </location>
</feature>
<dbReference type="Pfam" id="PF03845">
    <property type="entry name" value="Spore_permease"/>
    <property type="match status" value="1"/>
</dbReference>
<dbReference type="Proteomes" id="UP001596044">
    <property type="component" value="Unassembled WGS sequence"/>
</dbReference>
<protein>
    <submittedName>
        <fullName evidence="2">GerAB/ArcD/ProY family transporter</fullName>
    </submittedName>
</protein>
<feature type="transmembrane region" description="Helical" evidence="1">
    <location>
        <begin position="110"/>
        <end position="128"/>
    </location>
</feature>
<feature type="transmembrane region" description="Helical" evidence="1">
    <location>
        <begin position="134"/>
        <end position="158"/>
    </location>
</feature>
<feature type="transmembrane region" description="Helical" evidence="1">
    <location>
        <begin position="75"/>
        <end position="98"/>
    </location>
</feature>
<comment type="caution">
    <text evidence="2">The sequence shown here is derived from an EMBL/GenBank/DDBJ whole genome shotgun (WGS) entry which is preliminary data.</text>
</comment>
<organism evidence="2 3">
    <name type="scientific">Paenibacillus aestuarii</name>
    <dbReference type="NCBI Taxonomy" id="516965"/>
    <lineage>
        <taxon>Bacteria</taxon>
        <taxon>Bacillati</taxon>
        <taxon>Bacillota</taxon>
        <taxon>Bacilli</taxon>
        <taxon>Bacillales</taxon>
        <taxon>Paenibacillaceae</taxon>
        <taxon>Paenibacillus</taxon>
    </lineage>
</organism>
<feature type="transmembrane region" description="Helical" evidence="1">
    <location>
        <begin position="306"/>
        <end position="329"/>
    </location>
</feature>
<feature type="transmembrane region" description="Helical" evidence="1">
    <location>
        <begin position="33"/>
        <end position="55"/>
    </location>
</feature>
<feature type="transmembrane region" description="Helical" evidence="1">
    <location>
        <begin position="264"/>
        <end position="286"/>
    </location>
</feature>
<feature type="transmembrane region" description="Helical" evidence="1">
    <location>
        <begin position="6"/>
        <end position="26"/>
    </location>
</feature>
<keyword evidence="1" id="KW-0472">Membrane</keyword>
<evidence type="ECO:0000256" key="1">
    <source>
        <dbReference type="SAM" id="Phobius"/>
    </source>
</evidence>
<keyword evidence="3" id="KW-1185">Reference proteome</keyword>
<keyword evidence="1" id="KW-0812">Transmembrane</keyword>
<dbReference type="EMBL" id="JBHSMJ010000009">
    <property type="protein sequence ID" value="MFC5447726.1"/>
    <property type="molecule type" value="Genomic_DNA"/>
</dbReference>
<evidence type="ECO:0000313" key="2">
    <source>
        <dbReference type="EMBL" id="MFC5447726.1"/>
    </source>
</evidence>
<evidence type="ECO:0000313" key="3">
    <source>
        <dbReference type="Proteomes" id="UP001596044"/>
    </source>
</evidence>
<feature type="transmembrane region" description="Helical" evidence="1">
    <location>
        <begin position="211"/>
        <end position="235"/>
    </location>
</feature>
<accession>A0ABW0K3T9</accession>
<reference evidence="3" key="1">
    <citation type="journal article" date="2019" name="Int. J. Syst. Evol. Microbiol.">
        <title>The Global Catalogue of Microorganisms (GCM) 10K type strain sequencing project: providing services to taxonomists for standard genome sequencing and annotation.</title>
        <authorList>
            <consortium name="The Broad Institute Genomics Platform"/>
            <consortium name="The Broad Institute Genome Sequencing Center for Infectious Disease"/>
            <person name="Wu L."/>
            <person name="Ma J."/>
        </authorList>
    </citation>
    <scope>NUCLEOTIDE SEQUENCE [LARGE SCALE GENOMIC DNA]</scope>
    <source>
        <strain evidence="3">KACC 11904</strain>
    </source>
</reference>
<proteinExistence type="predicted"/>
<dbReference type="InterPro" id="IPR004761">
    <property type="entry name" value="Spore_GerAB"/>
</dbReference>
<dbReference type="RefSeq" id="WP_270877404.1">
    <property type="nucleotide sequence ID" value="NZ_JAQFVF010000001.1"/>
</dbReference>
<gene>
    <name evidence="2" type="ORF">ACFPOG_05615</name>
</gene>
<sequence>MNRYYFYPVFMCMLTNTLIFIPSILIKQRFHGAVPAILISILLGYGLAHLFTKGLTRFPGQGLPEILAANLPAPIRIIIVFFLAFMWLAAGSIVLISYCHIIQRFVNPDFNLFLLIAFIGMVCAWTATNPSKTVLYITEIVLLLNLPIIIFIVFKAILSENMNWDAVKVMRHYLFTFPSWKSLTASTYVFTGYVNWAIFNREFQSINLKKQHLWVIPIIGSLVLTTTFLIPIGYYGTYGVEDFVYIWVSTADSMKMEFGFMERVMFIFLLLYLSVALLFISITWHVGSELTKNLLPPTTKPFLQQYPTTSGMAITGMTVVLAELFALMLDEKHFMMAASNWLQLRLPSEIFIVLLVYGLGMRRQQQP</sequence>
<keyword evidence="1" id="KW-1133">Transmembrane helix</keyword>